<evidence type="ECO:0000313" key="1">
    <source>
        <dbReference type="EMBL" id="EXI81303.1"/>
    </source>
</evidence>
<name>A0A011NF38_9PROT</name>
<evidence type="ECO:0000313" key="2">
    <source>
        <dbReference type="Proteomes" id="UP000021816"/>
    </source>
</evidence>
<dbReference type="AlphaFoldDB" id="A0A011NF38"/>
<sequence length="402" mass="44177">MEARFPVAQHVAELQLQRAGEVFADQFAQVALPGDEADQRNRPVSVAGLDQLDKLGALAADEADIGRPAGQPQDQLVEEQDHRVVAERVSVAADDAQAVVERHEGLAAALGDIGDGREVAADQVADQAHAVVPARRLEHRGFEARRIPAAAQLTPAAVSAAAVVVGIRPRVQIPEESLVAEAIAHAHRVFKKALRQVEARDRRLRMALAHELGVAAEDRRLHAARADHVIRHEQEPALLRPAVVLSDDVGQLGHRARRHVVVEQQVEHGHEVALARAETAVQVRGLAGAALDRLLDEVQRIVEAGVELRCHHVVAQRRFSMCHALGQLEDEVALVHALRDGDQVFQQRHRMLPFRRPAPWGRHVVQTNMWRQRVKNTIMFLTYRVVRSADLLIASAGRTAPG</sequence>
<protein>
    <submittedName>
        <fullName evidence="1">Uncharacterized protein</fullName>
    </submittedName>
</protein>
<comment type="caution">
    <text evidence="1">The sequence shown here is derived from an EMBL/GenBank/DDBJ whole genome shotgun (WGS) entry which is preliminary data.</text>
</comment>
<reference evidence="1 2" key="1">
    <citation type="submission" date="2014-02" db="EMBL/GenBank/DDBJ databases">
        <title>Expanding our view of genomic diversity in Candidatus Accumulibacter clades.</title>
        <authorList>
            <person name="Skennerton C.T."/>
            <person name="Barr J.J."/>
            <person name="Slater F.R."/>
            <person name="Bond P.L."/>
            <person name="Tyson G.W."/>
        </authorList>
    </citation>
    <scope>NUCLEOTIDE SEQUENCE [LARGE SCALE GENOMIC DNA]</scope>
    <source>
        <strain evidence="2">BA-92</strain>
    </source>
</reference>
<organism evidence="1 2">
    <name type="scientific">Candidatus Accumulibacter appositus</name>
    <dbReference type="NCBI Taxonomy" id="1454003"/>
    <lineage>
        <taxon>Bacteria</taxon>
        <taxon>Pseudomonadati</taxon>
        <taxon>Pseudomonadota</taxon>
        <taxon>Betaproteobacteria</taxon>
        <taxon>Candidatus Accumulibacter</taxon>
    </lineage>
</organism>
<proteinExistence type="predicted"/>
<dbReference type="PATRIC" id="fig|1454003.3.peg.1247"/>
<gene>
    <name evidence="1" type="ORF">AW10_01317</name>
</gene>
<accession>A0A011NF38</accession>
<dbReference type="EMBL" id="JEMX01000025">
    <property type="protein sequence ID" value="EXI81303.1"/>
    <property type="molecule type" value="Genomic_DNA"/>
</dbReference>
<dbReference type="Proteomes" id="UP000021816">
    <property type="component" value="Unassembled WGS sequence"/>
</dbReference>